<evidence type="ECO:0000313" key="4">
    <source>
        <dbReference type="Proteomes" id="UP000664940"/>
    </source>
</evidence>
<comment type="caution">
    <text evidence="3">The sequence shown here is derived from an EMBL/GenBank/DDBJ whole genome shotgun (WGS) entry which is preliminary data.</text>
</comment>
<dbReference type="Proteomes" id="UP000664940">
    <property type="component" value="Unassembled WGS sequence"/>
</dbReference>
<proteinExistence type="predicted"/>
<feature type="signal peptide" evidence="2">
    <location>
        <begin position="1"/>
        <end position="19"/>
    </location>
</feature>
<gene>
    <name evidence="3" type="ORF">HJG60_003010</name>
</gene>
<name>A0A834EU45_9CHIR</name>
<feature type="region of interest" description="Disordered" evidence="1">
    <location>
        <begin position="31"/>
        <end position="64"/>
    </location>
</feature>
<keyword evidence="3" id="KW-0472">Membrane</keyword>
<keyword evidence="2" id="KW-0732">Signal</keyword>
<feature type="chain" id="PRO_5032320149" evidence="2">
    <location>
        <begin position="20"/>
        <end position="64"/>
    </location>
</feature>
<dbReference type="AlphaFoldDB" id="A0A834EU45"/>
<feature type="compositionally biased region" description="Polar residues" evidence="1">
    <location>
        <begin position="53"/>
        <end position="64"/>
    </location>
</feature>
<evidence type="ECO:0000256" key="1">
    <source>
        <dbReference type="SAM" id="MobiDB-lite"/>
    </source>
</evidence>
<organism evidence="3 4">
    <name type="scientific">Phyllostomus discolor</name>
    <name type="common">pale spear-nosed bat</name>
    <dbReference type="NCBI Taxonomy" id="89673"/>
    <lineage>
        <taxon>Eukaryota</taxon>
        <taxon>Metazoa</taxon>
        <taxon>Chordata</taxon>
        <taxon>Craniata</taxon>
        <taxon>Vertebrata</taxon>
        <taxon>Euteleostomi</taxon>
        <taxon>Mammalia</taxon>
        <taxon>Eutheria</taxon>
        <taxon>Laurasiatheria</taxon>
        <taxon>Chiroptera</taxon>
        <taxon>Yangochiroptera</taxon>
        <taxon>Phyllostomidae</taxon>
        <taxon>Phyllostominae</taxon>
        <taxon>Phyllostomus</taxon>
    </lineage>
</organism>
<sequence length="64" mass="6983">MELPLLLLFLASSWFPSLPMMPSRFTELTLCPGPPRGTNSDPKATARPRGQWSPGTSLLDSPTL</sequence>
<evidence type="ECO:0000256" key="2">
    <source>
        <dbReference type="SAM" id="SignalP"/>
    </source>
</evidence>
<dbReference type="EMBL" id="JABVXQ010000001">
    <property type="protein sequence ID" value="KAF6129411.1"/>
    <property type="molecule type" value="Genomic_DNA"/>
</dbReference>
<protein>
    <submittedName>
        <fullName evidence="3">CKLF like MARVEL transmembrane domain containing 5</fullName>
    </submittedName>
</protein>
<evidence type="ECO:0000313" key="3">
    <source>
        <dbReference type="EMBL" id="KAF6129411.1"/>
    </source>
</evidence>
<keyword evidence="3" id="KW-0812">Transmembrane</keyword>
<accession>A0A834EU45</accession>
<reference evidence="3 4" key="1">
    <citation type="journal article" date="2020" name="Nature">
        <title>Six reference-quality genomes reveal evolution of bat adaptations.</title>
        <authorList>
            <person name="Jebb D."/>
            <person name="Huang Z."/>
            <person name="Pippel M."/>
            <person name="Hughes G.M."/>
            <person name="Lavrichenko K."/>
            <person name="Devanna P."/>
            <person name="Winkler S."/>
            <person name="Jermiin L.S."/>
            <person name="Skirmuntt E.C."/>
            <person name="Katzourakis A."/>
            <person name="Burkitt-Gray L."/>
            <person name="Ray D.A."/>
            <person name="Sullivan K.A.M."/>
            <person name="Roscito J.G."/>
            <person name="Kirilenko B.M."/>
            <person name="Davalos L.M."/>
            <person name="Corthals A.P."/>
            <person name="Power M.L."/>
            <person name="Jones G."/>
            <person name="Ransome R.D."/>
            <person name="Dechmann D.K.N."/>
            <person name="Locatelli A.G."/>
            <person name="Puechmaille S.J."/>
            <person name="Fedrigo O."/>
            <person name="Jarvis E.D."/>
            <person name="Hiller M."/>
            <person name="Vernes S.C."/>
            <person name="Myers E.W."/>
            <person name="Teeling E.C."/>
        </authorList>
    </citation>
    <scope>NUCLEOTIDE SEQUENCE [LARGE SCALE GENOMIC DNA]</scope>
    <source>
        <strain evidence="3">Bat1K_MPI-CBG_1</strain>
    </source>
</reference>